<evidence type="ECO:0000313" key="3">
    <source>
        <dbReference type="EMBL" id="GER99329.1"/>
    </source>
</evidence>
<comment type="caution">
    <text evidence="3">The sequence shown here is derived from an EMBL/GenBank/DDBJ whole genome shotgun (WGS) entry which is preliminary data.</text>
</comment>
<protein>
    <submittedName>
        <fullName evidence="3">Uncharacterized protein</fullName>
    </submittedName>
</protein>
<evidence type="ECO:0000256" key="2">
    <source>
        <dbReference type="SAM" id="Phobius"/>
    </source>
</evidence>
<evidence type="ECO:0000256" key="1">
    <source>
        <dbReference type="SAM" id="MobiDB-lite"/>
    </source>
</evidence>
<feature type="region of interest" description="Disordered" evidence="1">
    <location>
        <begin position="412"/>
        <end position="451"/>
    </location>
</feature>
<dbReference type="Proteomes" id="UP000334990">
    <property type="component" value="Unassembled WGS sequence"/>
</dbReference>
<feature type="transmembrane region" description="Helical" evidence="2">
    <location>
        <begin position="201"/>
        <end position="225"/>
    </location>
</feature>
<reference evidence="3 4" key="1">
    <citation type="submission" date="2019-10" db="EMBL/GenBank/DDBJ databases">
        <title>Whole genome shotgun sequence of Acrocarpospora corrugata NBRC 13972.</title>
        <authorList>
            <person name="Ichikawa N."/>
            <person name="Kimura A."/>
            <person name="Kitahashi Y."/>
            <person name="Komaki H."/>
            <person name="Oguchi A."/>
        </authorList>
    </citation>
    <scope>NUCLEOTIDE SEQUENCE [LARGE SCALE GENOMIC DNA]</scope>
    <source>
        <strain evidence="3 4">NBRC 13972</strain>
    </source>
</reference>
<keyword evidence="4" id="KW-1185">Reference proteome</keyword>
<accession>A0A5M3VTV1</accession>
<gene>
    <name evidence="3" type="ORF">Acor_13930</name>
</gene>
<dbReference type="EMBL" id="BLAD01000039">
    <property type="protein sequence ID" value="GER99329.1"/>
    <property type="molecule type" value="Genomic_DNA"/>
</dbReference>
<feature type="transmembrane region" description="Helical" evidence="2">
    <location>
        <begin position="168"/>
        <end position="189"/>
    </location>
</feature>
<evidence type="ECO:0000313" key="4">
    <source>
        <dbReference type="Proteomes" id="UP000334990"/>
    </source>
</evidence>
<sequence length="468" mass="50465">MNRDQSELGIRTNPCPDCRPRVLAGWDIEPSAIPYAGGPSDEAVLGIAMAIRDSTRDPDTGEHRTGTVLDDVQHIAFKTILNKLLDDASEVAWSHDDALLRYAQQMEPASDEGLADLATLPEVLSASYEVPGGGRVAGAEVINDHQRALLRERERPDPRHDESPIPGYWTPLAACGIALLDVVLYWDFIFNLGSLESLTAALKWGAAACLAFIWAGAIHLALTLYKARERACHDRRSAVGDHSYAATRIRGRRRKAAPAWAAPTPAEIETADRQLAVALGFVALCRGSLLGDLIRNGKGVVAEVEDRYGSLIDQARASGDQARALGAKAETAAVHGYEDRLWVTVKYQEAMGWASAWMGLREIPVTSGDIEGRAFPNQDAGIERLKQAQTKLASLMAELGKVSGVSTVAGVQNSPELTESPAPRNVPALRPKDGPTAILAEGPPDPGRTSSLPFCSRWRGSCAHCWPH</sequence>
<keyword evidence="2" id="KW-0812">Transmembrane</keyword>
<organism evidence="3 4">
    <name type="scientific">Acrocarpospora corrugata</name>
    <dbReference type="NCBI Taxonomy" id="35763"/>
    <lineage>
        <taxon>Bacteria</taxon>
        <taxon>Bacillati</taxon>
        <taxon>Actinomycetota</taxon>
        <taxon>Actinomycetes</taxon>
        <taxon>Streptosporangiales</taxon>
        <taxon>Streptosporangiaceae</taxon>
        <taxon>Acrocarpospora</taxon>
    </lineage>
</organism>
<keyword evidence="2" id="KW-1133">Transmembrane helix</keyword>
<name>A0A5M3VTV1_9ACTN</name>
<dbReference type="RefSeq" id="WP_155335723.1">
    <property type="nucleotide sequence ID" value="NZ_BAAABN010000093.1"/>
</dbReference>
<dbReference type="AlphaFoldDB" id="A0A5M3VTV1"/>
<proteinExistence type="predicted"/>
<keyword evidence="2" id="KW-0472">Membrane</keyword>